<dbReference type="Pfam" id="PF00005">
    <property type="entry name" value="ABC_tran"/>
    <property type="match status" value="1"/>
</dbReference>
<dbReference type="Gene3D" id="3.40.50.300">
    <property type="entry name" value="P-loop containing nucleotide triphosphate hydrolases"/>
    <property type="match status" value="1"/>
</dbReference>
<evidence type="ECO:0000313" key="2">
    <source>
        <dbReference type="EMBL" id="EQD56987.1"/>
    </source>
</evidence>
<dbReference type="SUPFAM" id="SSF52540">
    <property type="entry name" value="P-loop containing nucleoside triphosphate hydrolases"/>
    <property type="match status" value="1"/>
</dbReference>
<accession>T1AI86</accession>
<dbReference type="InterPro" id="IPR003439">
    <property type="entry name" value="ABC_transporter-like_ATP-bd"/>
</dbReference>
<dbReference type="GO" id="GO:0016887">
    <property type="term" value="F:ATP hydrolysis activity"/>
    <property type="evidence" value="ECO:0007669"/>
    <property type="project" value="InterPro"/>
</dbReference>
<organism evidence="2">
    <name type="scientific">mine drainage metagenome</name>
    <dbReference type="NCBI Taxonomy" id="410659"/>
    <lineage>
        <taxon>unclassified sequences</taxon>
        <taxon>metagenomes</taxon>
        <taxon>ecological metagenomes</taxon>
    </lineage>
</organism>
<reference evidence="2" key="1">
    <citation type="submission" date="2013-08" db="EMBL/GenBank/DDBJ databases">
        <authorList>
            <person name="Mendez C."/>
            <person name="Richter M."/>
            <person name="Ferrer M."/>
            <person name="Sanchez J."/>
        </authorList>
    </citation>
    <scope>NUCLEOTIDE SEQUENCE</scope>
</reference>
<feature type="domain" description="ABC transporter" evidence="1">
    <location>
        <begin position="19"/>
        <end position="96"/>
    </location>
</feature>
<sequence length="104" mass="11516">MKLEVNGLRFSRNGGNFTLKNISFEVDNGTVFGIGGENGSGKSTLLKILFRHMNPDAGTIKIDGIDLNKMKQKDIARKIAYIPQETPIPMNMTVRDILEIASYS</sequence>
<dbReference type="GO" id="GO:0005524">
    <property type="term" value="F:ATP binding"/>
    <property type="evidence" value="ECO:0007669"/>
    <property type="project" value="InterPro"/>
</dbReference>
<dbReference type="EMBL" id="AUZX01008081">
    <property type="protein sequence ID" value="EQD56987.1"/>
    <property type="molecule type" value="Genomic_DNA"/>
</dbReference>
<evidence type="ECO:0000259" key="1">
    <source>
        <dbReference type="Pfam" id="PF00005"/>
    </source>
</evidence>
<protein>
    <submittedName>
        <fullName evidence="2">ABC transporter-like domain protein</fullName>
    </submittedName>
</protein>
<proteinExistence type="predicted"/>
<feature type="non-terminal residue" evidence="2">
    <location>
        <position position="104"/>
    </location>
</feature>
<comment type="caution">
    <text evidence="2">The sequence shown here is derived from an EMBL/GenBank/DDBJ whole genome shotgun (WGS) entry which is preliminary data.</text>
</comment>
<name>T1AI86_9ZZZZ</name>
<dbReference type="AlphaFoldDB" id="T1AI86"/>
<gene>
    <name evidence="2" type="ORF">B1A_11311</name>
</gene>
<dbReference type="InterPro" id="IPR027417">
    <property type="entry name" value="P-loop_NTPase"/>
</dbReference>
<reference evidence="2" key="2">
    <citation type="journal article" date="2014" name="ISME J.">
        <title>Microbial stratification in low pH oxic and suboxic macroscopic growths along an acid mine drainage.</title>
        <authorList>
            <person name="Mendez-Garcia C."/>
            <person name="Mesa V."/>
            <person name="Sprenger R.R."/>
            <person name="Richter M."/>
            <person name="Diez M.S."/>
            <person name="Solano J."/>
            <person name="Bargiela R."/>
            <person name="Golyshina O.V."/>
            <person name="Manteca A."/>
            <person name="Ramos J.L."/>
            <person name="Gallego J.R."/>
            <person name="Llorente I."/>
            <person name="Martins Dos Santos V.A."/>
            <person name="Jensen O.N."/>
            <person name="Pelaez A.I."/>
            <person name="Sanchez J."/>
            <person name="Ferrer M."/>
        </authorList>
    </citation>
    <scope>NUCLEOTIDE SEQUENCE</scope>
</reference>
<dbReference type="PANTHER" id="PTHR42794">
    <property type="entry name" value="HEMIN IMPORT ATP-BINDING PROTEIN HMUV"/>
    <property type="match status" value="1"/>
</dbReference>
<dbReference type="PANTHER" id="PTHR42794:SF2">
    <property type="entry name" value="ABC TRANSPORTER ATP-BINDING PROTEIN"/>
    <property type="match status" value="1"/>
</dbReference>